<comment type="caution">
    <text evidence="8">The sequence shown here is derived from an EMBL/GenBank/DDBJ whole genome shotgun (WGS) entry which is preliminary data.</text>
</comment>
<dbReference type="GO" id="GO:0015109">
    <property type="term" value="F:chromate transmembrane transporter activity"/>
    <property type="evidence" value="ECO:0007669"/>
    <property type="project" value="InterPro"/>
</dbReference>
<evidence type="ECO:0000256" key="6">
    <source>
        <dbReference type="ARBA" id="ARBA00023136"/>
    </source>
</evidence>
<dbReference type="PANTHER" id="PTHR33567">
    <property type="entry name" value="CHROMATE ION TRANSPORTER (EUROFUNG)"/>
    <property type="match status" value="1"/>
</dbReference>
<keyword evidence="5 7" id="KW-1133">Transmembrane helix</keyword>
<comment type="similarity">
    <text evidence="2">Belongs to the chromate ion transporter (CHR) (TC 2.A.51) family.</text>
</comment>
<dbReference type="EMBL" id="JABBGF010000001">
    <property type="protein sequence ID" value="NML57438.1"/>
    <property type="molecule type" value="Genomic_DNA"/>
</dbReference>
<keyword evidence="4 7" id="KW-0812">Transmembrane</keyword>
<dbReference type="RefSeq" id="WP_169230760.1">
    <property type="nucleotide sequence ID" value="NZ_JABBGF010000001.1"/>
</dbReference>
<evidence type="ECO:0000256" key="4">
    <source>
        <dbReference type="ARBA" id="ARBA00022692"/>
    </source>
</evidence>
<proteinExistence type="inferred from homology"/>
<feature type="transmembrane region" description="Helical" evidence="7">
    <location>
        <begin position="114"/>
        <end position="134"/>
    </location>
</feature>
<feature type="transmembrane region" description="Helical" evidence="7">
    <location>
        <begin position="277"/>
        <end position="298"/>
    </location>
</feature>
<evidence type="ECO:0000256" key="3">
    <source>
        <dbReference type="ARBA" id="ARBA00022475"/>
    </source>
</evidence>
<comment type="subcellular location">
    <subcellularLocation>
        <location evidence="1">Cell membrane</location>
        <topology evidence="1">Multi-pass membrane protein</topology>
    </subcellularLocation>
</comment>
<reference evidence="8 9" key="1">
    <citation type="submission" date="2020-04" db="EMBL/GenBank/DDBJ databases">
        <title>Chryseobacterium sp. RJ-7-14 sp. nov., isolated from Jeju soil.</title>
        <authorList>
            <person name="Dahal R.H."/>
            <person name="Chaudhary D.K."/>
        </authorList>
    </citation>
    <scope>NUCLEOTIDE SEQUENCE [LARGE SCALE GENOMIC DNA]</scope>
    <source>
        <strain evidence="8 9">RJ-7-14</strain>
    </source>
</reference>
<evidence type="ECO:0000256" key="5">
    <source>
        <dbReference type="ARBA" id="ARBA00022989"/>
    </source>
</evidence>
<evidence type="ECO:0000313" key="9">
    <source>
        <dbReference type="Proteomes" id="UP000552615"/>
    </source>
</evidence>
<accession>A0A7Y0A669</accession>
<dbReference type="GO" id="GO:0005886">
    <property type="term" value="C:plasma membrane"/>
    <property type="evidence" value="ECO:0007669"/>
    <property type="project" value="UniProtKB-SubCell"/>
</dbReference>
<organism evidence="8 9">
    <name type="scientific">Chryseobacterium cheonjiense</name>
    <dbReference type="NCBI Taxonomy" id="2728845"/>
    <lineage>
        <taxon>Bacteria</taxon>
        <taxon>Pseudomonadati</taxon>
        <taxon>Bacteroidota</taxon>
        <taxon>Flavobacteriia</taxon>
        <taxon>Flavobacteriales</taxon>
        <taxon>Weeksellaceae</taxon>
        <taxon>Chryseobacterium group</taxon>
        <taxon>Chryseobacterium</taxon>
    </lineage>
</organism>
<evidence type="ECO:0000256" key="1">
    <source>
        <dbReference type="ARBA" id="ARBA00004651"/>
    </source>
</evidence>
<evidence type="ECO:0000256" key="7">
    <source>
        <dbReference type="SAM" id="Phobius"/>
    </source>
</evidence>
<dbReference type="InterPro" id="IPR003370">
    <property type="entry name" value="Chromate_transpt"/>
</dbReference>
<keyword evidence="6 7" id="KW-0472">Membrane</keyword>
<feature type="transmembrane region" description="Helical" evidence="7">
    <location>
        <begin position="338"/>
        <end position="354"/>
    </location>
</feature>
<dbReference type="Proteomes" id="UP000552615">
    <property type="component" value="Unassembled WGS sequence"/>
</dbReference>
<protein>
    <submittedName>
        <fullName evidence="8">Chromate efflux transporter</fullName>
    </submittedName>
</protein>
<name>A0A7Y0A669_9FLAO</name>
<dbReference type="PANTHER" id="PTHR33567:SF3">
    <property type="entry name" value="CHROMATE ION TRANSPORTER (EUROFUNG)"/>
    <property type="match status" value="1"/>
</dbReference>
<dbReference type="Pfam" id="PF02417">
    <property type="entry name" value="Chromate_transp"/>
    <property type="match status" value="2"/>
</dbReference>
<feature type="transmembrane region" description="Helical" evidence="7">
    <location>
        <begin position="209"/>
        <end position="231"/>
    </location>
</feature>
<feature type="transmembrane region" description="Helical" evidence="7">
    <location>
        <begin position="310"/>
        <end position="332"/>
    </location>
</feature>
<evidence type="ECO:0000256" key="2">
    <source>
        <dbReference type="ARBA" id="ARBA00005262"/>
    </source>
</evidence>
<sequence length="376" mass="40861">MKNTEDLKEIARLFLKLGIIGFGGPAAHISMMQNEVVTKRKWMSQQHFLDLIGATNLIPGPNSTEMAIHIGREKAGWKGLITAGVCFILPAVFITGIFAWLYKKYGALPEIQPFVYGIKPAIIAVILSAIFPLAKKSFKTAGLIILGLLVLAGSLLGYNEVFLLFGAGILYVLITFLPPGKSGDLKNLIPLVYLQGSENNFISSLNLKLFLIFLKVGSILYGSGYVLFAFLDAEFVANGMLNRKQLIDAIAVGQFTPGPVFSSVTFIGYQINGWSGAAISTLGIFLPSFLFVALLNPLVKKMRNSKIFSVFLDAVNAASVAIIVSVCISMGIDTITDWRMILIAVFCLFISFGYRKINSALIVVLGSGMGYMLTFI</sequence>
<gene>
    <name evidence="8" type="primary">chrA</name>
    <name evidence="8" type="ORF">HHL20_08770</name>
</gene>
<evidence type="ECO:0000313" key="8">
    <source>
        <dbReference type="EMBL" id="NML57438.1"/>
    </source>
</evidence>
<dbReference type="PIRSF" id="PIRSF004810">
    <property type="entry name" value="ChrA"/>
    <property type="match status" value="1"/>
</dbReference>
<dbReference type="NCBIfam" id="TIGR00937">
    <property type="entry name" value="2A51"/>
    <property type="match status" value="1"/>
</dbReference>
<feature type="transmembrane region" description="Helical" evidence="7">
    <location>
        <begin position="80"/>
        <end position="102"/>
    </location>
</feature>
<keyword evidence="3" id="KW-1003">Cell membrane</keyword>
<keyword evidence="9" id="KW-1185">Reference proteome</keyword>
<dbReference type="AlphaFoldDB" id="A0A7Y0A669"/>
<feature type="transmembrane region" description="Helical" evidence="7">
    <location>
        <begin position="141"/>
        <end position="174"/>
    </location>
</feature>
<dbReference type="InterPro" id="IPR014047">
    <property type="entry name" value="Chr_Tranpt_l_chain"/>
</dbReference>